<gene>
    <name evidence="3" type="ORF">EHV08_00985</name>
</gene>
<dbReference type="Pfam" id="PF00132">
    <property type="entry name" value="Hexapep"/>
    <property type="match status" value="1"/>
</dbReference>
<dbReference type="RefSeq" id="WP_126677578.1">
    <property type="nucleotide sequence ID" value="NZ_CAUUVU010000027.1"/>
</dbReference>
<dbReference type="EMBL" id="RYYU01000001">
    <property type="protein sequence ID" value="RUL58481.1"/>
    <property type="molecule type" value="Genomic_DNA"/>
</dbReference>
<evidence type="ECO:0000313" key="3">
    <source>
        <dbReference type="EMBL" id="RUL58481.1"/>
    </source>
</evidence>
<accession>A0A3S0PAZ3</accession>
<dbReference type="PANTHER" id="PTHR23416">
    <property type="entry name" value="SIALIC ACID SYNTHASE-RELATED"/>
    <property type="match status" value="1"/>
</dbReference>
<dbReference type="InterPro" id="IPR051159">
    <property type="entry name" value="Hexapeptide_acetyltransf"/>
</dbReference>
<dbReference type="GO" id="GO:0008374">
    <property type="term" value="F:O-acyltransferase activity"/>
    <property type="evidence" value="ECO:0007669"/>
    <property type="project" value="TreeGrafter"/>
</dbReference>
<reference evidence="3 4" key="1">
    <citation type="submission" date="2018-12" db="EMBL/GenBank/DDBJ databases">
        <title>Genome sequencing of Prevotella sp. KCOM 3155 (= JS262).</title>
        <authorList>
            <person name="Kook J.-K."/>
            <person name="Park S.-N."/>
            <person name="Lim Y.K."/>
        </authorList>
    </citation>
    <scope>NUCLEOTIDE SEQUENCE [LARGE SCALE GENOMIC DNA]</scope>
    <source>
        <strain evidence="3 4">KCOM 3155</strain>
    </source>
</reference>
<dbReference type="GO" id="GO:0005829">
    <property type="term" value="C:cytosol"/>
    <property type="evidence" value="ECO:0007669"/>
    <property type="project" value="TreeGrafter"/>
</dbReference>
<dbReference type="OrthoDB" id="9812571at2"/>
<comment type="caution">
    <text evidence="3">The sequence shown here is derived from an EMBL/GenBank/DDBJ whole genome shotgun (WGS) entry which is preliminary data.</text>
</comment>
<dbReference type="AlphaFoldDB" id="A0A3S0PAZ3"/>
<name>A0A3S0PAZ3_9BACT</name>
<evidence type="ECO:0000256" key="2">
    <source>
        <dbReference type="ARBA" id="ARBA00022679"/>
    </source>
</evidence>
<sequence>MKDRLRRIYYSWLLSMNYISMAFIRKIPSQTIRKQLLRMLGAEISTHVSMFSTVDIRNPKGLKIGRGCSIGPHVMLDARMGLEIKENVTIAYDATIWTLHHEMNSADFHGTGAKTTIEDYAWICSKSILLPGVHIGRGAVVASGAVVTQDVEPYSVVGGIPAKKIGERKVHDFTYEPYTHMHIV</sequence>
<dbReference type="PANTHER" id="PTHR23416:SF23">
    <property type="entry name" value="ACETYLTRANSFERASE C18B11.09C-RELATED"/>
    <property type="match status" value="1"/>
</dbReference>
<protein>
    <submittedName>
        <fullName evidence="3">Acyltransferase</fullName>
    </submittedName>
</protein>
<dbReference type="CDD" id="cd04647">
    <property type="entry name" value="LbH_MAT_like"/>
    <property type="match status" value="1"/>
</dbReference>
<dbReference type="InterPro" id="IPR011004">
    <property type="entry name" value="Trimer_LpxA-like_sf"/>
</dbReference>
<evidence type="ECO:0000313" key="4">
    <source>
        <dbReference type="Proteomes" id="UP000278983"/>
    </source>
</evidence>
<dbReference type="Proteomes" id="UP000278983">
    <property type="component" value="Unassembled WGS sequence"/>
</dbReference>
<organism evidence="3 4">
    <name type="scientific">Prevotella koreensis</name>
    <dbReference type="NCBI Taxonomy" id="2490854"/>
    <lineage>
        <taxon>Bacteria</taxon>
        <taxon>Pseudomonadati</taxon>
        <taxon>Bacteroidota</taxon>
        <taxon>Bacteroidia</taxon>
        <taxon>Bacteroidales</taxon>
        <taxon>Prevotellaceae</taxon>
        <taxon>Prevotella</taxon>
    </lineage>
</organism>
<evidence type="ECO:0000256" key="1">
    <source>
        <dbReference type="ARBA" id="ARBA00007274"/>
    </source>
</evidence>
<dbReference type="SUPFAM" id="SSF51161">
    <property type="entry name" value="Trimeric LpxA-like enzymes"/>
    <property type="match status" value="1"/>
</dbReference>
<dbReference type="Gene3D" id="2.160.10.10">
    <property type="entry name" value="Hexapeptide repeat proteins"/>
    <property type="match status" value="1"/>
</dbReference>
<comment type="similarity">
    <text evidence="1">Belongs to the transferase hexapeptide repeat family.</text>
</comment>
<keyword evidence="4" id="KW-1185">Reference proteome</keyword>
<keyword evidence="3" id="KW-0012">Acyltransferase</keyword>
<dbReference type="InterPro" id="IPR001451">
    <property type="entry name" value="Hexapep"/>
</dbReference>
<keyword evidence="2 3" id="KW-0808">Transferase</keyword>
<proteinExistence type="inferred from homology"/>